<dbReference type="AlphaFoldDB" id="A0AAD7JAL1"/>
<keyword evidence="2" id="KW-0472">Membrane</keyword>
<reference evidence="3" key="1">
    <citation type="submission" date="2023-03" db="EMBL/GenBank/DDBJ databases">
        <title>Massive genome expansion in bonnet fungi (Mycena s.s.) driven by repeated elements and novel gene families across ecological guilds.</title>
        <authorList>
            <consortium name="Lawrence Berkeley National Laboratory"/>
            <person name="Harder C.B."/>
            <person name="Miyauchi S."/>
            <person name="Viragh M."/>
            <person name="Kuo A."/>
            <person name="Thoen E."/>
            <person name="Andreopoulos B."/>
            <person name="Lu D."/>
            <person name="Skrede I."/>
            <person name="Drula E."/>
            <person name="Henrissat B."/>
            <person name="Morin E."/>
            <person name="Kohler A."/>
            <person name="Barry K."/>
            <person name="LaButti K."/>
            <person name="Morin E."/>
            <person name="Salamov A."/>
            <person name="Lipzen A."/>
            <person name="Mereny Z."/>
            <person name="Hegedus B."/>
            <person name="Baldrian P."/>
            <person name="Stursova M."/>
            <person name="Weitz H."/>
            <person name="Taylor A."/>
            <person name="Grigoriev I.V."/>
            <person name="Nagy L.G."/>
            <person name="Martin F."/>
            <person name="Kauserud H."/>
        </authorList>
    </citation>
    <scope>NUCLEOTIDE SEQUENCE</scope>
    <source>
        <strain evidence="3">CBHHK182m</strain>
    </source>
</reference>
<evidence type="ECO:0000256" key="1">
    <source>
        <dbReference type="SAM" id="MobiDB-lite"/>
    </source>
</evidence>
<accession>A0AAD7JAL1</accession>
<keyword evidence="4" id="KW-1185">Reference proteome</keyword>
<sequence length="272" mass="29004">MTYAQTKTQAGGRRRRFAHGDERGVELPLEGARPPLDPSPSPLRVRLGAVVLGLASIAIATAKEEAVGRVRRGVTIRPATRARGAGSAARIRGPVRVPAVFARGPCPARVRALDRAAPSPYRDLVRVRVLVLFPLLPLPLHLTIAFTLAPRYGRPRLPWRIHGRTRAYIDDGSESLVPGAARAGRAVVGMGTHLLLAGGTLDSLYYHYHLQTAVPGEGGQLCFVCGWVVLVPVGEAVAGRRREAAITRCGGLALEVVSEGDCKSEATFIAKA</sequence>
<dbReference type="Proteomes" id="UP001215598">
    <property type="component" value="Unassembled WGS sequence"/>
</dbReference>
<keyword evidence="2" id="KW-0812">Transmembrane</keyword>
<evidence type="ECO:0000313" key="3">
    <source>
        <dbReference type="EMBL" id="KAJ7759086.1"/>
    </source>
</evidence>
<evidence type="ECO:0000256" key="2">
    <source>
        <dbReference type="SAM" id="Phobius"/>
    </source>
</evidence>
<evidence type="ECO:0000313" key="4">
    <source>
        <dbReference type="Proteomes" id="UP001215598"/>
    </source>
</evidence>
<comment type="caution">
    <text evidence="3">The sequence shown here is derived from an EMBL/GenBank/DDBJ whole genome shotgun (WGS) entry which is preliminary data.</text>
</comment>
<feature type="region of interest" description="Disordered" evidence="1">
    <location>
        <begin position="1"/>
        <end position="38"/>
    </location>
</feature>
<dbReference type="EMBL" id="JARKIB010000040">
    <property type="protein sequence ID" value="KAJ7759086.1"/>
    <property type="molecule type" value="Genomic_DNA"/>
</dbReference>
<name>A0AAD7JAL1_9AGAR</name>
<keyword evidence="2" id="KW-1133">Transmembrane helix</keyword>
<proteinExistence type="predicted"/>
<gene>
    <name evidence="3" type="ORF">B0H16DRAFT_1885031</name>
</gene>
<protein>
    <submittedName>
        <fullName evidence="3">Uncharacterized protein</fullName>
    </submittedName>
</protein>
<organism evidence="3 4">
    <name type="scientific">Mycena metata</name>
    <dbReference type="NCBI Taxonomy" id="1033252"/>
    <lineage>
        <taxon>Eukaryota</taxon>
        <taxon>Fungi</taxon>
        <taxon>Dikarya</taxon>
        <taxon>Basidiomycota</taxon>
        <taxon>Agaricomycotina</taxon>
        <taxon>Agaricomycetes</taxon>
        <taxon>Agaricomycetidae</taxon>
        <taxon>Agaricales</taxon>
        <taxon>Marasmiineae</taxon>
        <taxon>Mycenaceae</taxon>
        <taxon>Mycena</taxon>
    </lineage>
</organism>
<feature type="transmembrane region" description="Helical" evidence="2">
    <location>
        <begin position="129"/>
        <end position="149"/>
    </location>
</feature>